<evidence type="ECO:0000256" key="1">
    <source>
        <dbReference type="SAM" id="MobiDB-lite"/>
    </source>
</evidence>
<accession>A0A1M7CQM8</accession>
<dbReference type="RefSeq" id="WP_072883062.1">
    <property type="nucleotide sequence ID" value="NZ_FOKU01000017.1"/>
</dbReference>
<dbReference type="EMBL" id="FOKU01000017">
    <property type="protein sequence ID" value="SFC65273.1"/>
    <property type="molecule type" value="Genomic_DNA"/>
</dbReference>
<organism evidence="4 5">
    <name type="scientific">Flagellimonas taeanensis</name>
    <dbReference type="NCBI Taxonomy" id="1005926"/>
    <lineage>
        <taxon>Bacteria</taxon>
        <taxon>Pseudomonadati</taxon>
        <taxon>Bacteroidota</taxon>
        <taxon>Flavobacteriia</taxon>
        <taxon>Flavobacteriales</taxon>
        <taxon>Flavobacteriaceae</taxon>
        <taxon>Flagellimonas</taxon>
    </lineage>
</organism>
<dbReference type="OrthoDB" id="956918at2"/>
<feature type="region of interest" description="Disordered" evidence="1">
    <location>
        <begin position="127"/>
        <end position="148"/>
    </location>
</feature>
<dbReference type="Proteomes" id="UP000184031">
    <property type="component" value="Unassembled WGS sequence"/>
</dbReference>
<dbReference type="STRING" id="1055723.SAMN05216293_4086"/>
<evidence type="ECO:0000313" key="5">
    <source>
        <dbReference type="Proteomes" id="UP000184031"/>
    </source>
</evidence>
<dbReference type="EMBL" id="FRAT01000015">
    <property type="protein sequence ID" value="SHL69556.1"/>
    <property type="molecule type" value="Genomic_DNA"/>
</dbReference>
<name>A0A1M7CQM8_9FLAO</name>
<proteinExistence type="predicted"/>
<dbReference type="Proteomes" id="UP000198940">
    <property type="component" value="Unassembled WGS sequence"/>
</dbReference>
<dbReference type="AlphaFoldDB" id="A0A1M7CQM8"/>
<feature type="chain" id="PRO_5009924679" description="LTXXQ motif family protein" evidence="2">
    <location>
        <begin position="19"/>
        <end position="148"/>
    </location>
</feature>
<evidence type="ECO:0008006" key="7">
    <source>
        <dbReference type="Google" id="ProtNLM"/>
    </source>
</evidence>
<sequence>MKRLVVMVLLLTSLGAVAQKNDGHKSRRSPKMDLTAEQMATLQTKKMTLALDLTKAQQEKIMKLQLDEATLRKEKWEEMKAKKESGKWQEPTSEERFEMENARLEHQIAIQTKMKEILNDEQYQTWKKMKKQKAMHGKKKMQQRGSRG</sequence>
<comment type="caution">
    <text evidence="4">The sequence shown here is derived from an EMBL/GenBank/DDBJ whole genome shotgun (WGS) entry which is preliminary data.</text>
</comment>
<evidence type="ECO:0000313" key="6">
    <source>
        <dbReference type="Proteomes" id="UP000198940"/>
    </source>
</evidence>
<evidence type="ECO:0000256" key="2">
    <source>
        <dbReference type="SAM" id="SignalP"/>
    </source>
</evidence>
<evidence type="ECO:0000313" key="3">
    <source>
        <dbReference type="EMBL" id="SFC65273.1"/>
    </source>
</evidence>
<keyword evidence="2" id="KW-0732">Signal</keyword>
<evidence type="ECO:0000313" key="4">
    <source>
        <dbReference type="EMBL" id="SHL69556.1"/>
    </source>
</evidence>
<protein>
    <recommendedName>
        <fullName evidence="7">LTXXQ motif family protein</fullName>
    </recommendedName>
</protein>
<feature type="signal peptide" evidence="2">
    <location>
        <begin position="1"/>
        <end position="18"/>
    </location>
</feature>
<reference evidence="4 5" key="1">
    <citation type="submission" date="2016-11" db="EMBL/GenBank/DDBJ databases">
        <authorList>
            <person name="Varghese N."/>
            <person name="Submissions S."/>
        </authorList>
    </citation>
    <scope>NUCLEOTIDE SEQUENCE [LARGE SCALE GENOMIC DNA]</scope>
    <source>
        <strain evidence="4 5">CGMCC 1.12174</strain>
        <strain evidence="3 6">DSM 26351</strain>
    </source>
</reference>
<keyword evidence="6" id="KW-1185">Reference proteome</keyword>
<gene>
    <name evidence="3" type="ORF">SAMN04487891_11728</name>
    <name evidence="4" type="ORF">SAMN05216293_4086</name>
</gene>